<gene>
    <name evidence="1" type="ORF">RPERSI_LOCUS28769</name>
</gene>
<reference evidence="1" key="1">
    <citation type="submission" date="2021-06" db="EMBL/GenBank/DDBJ databases">
        <authorList>
            <person name="Kallberg Y."/>
            <person name="Tangrot J."/>
            <person name="Rosling A."/>
        </authorList>
    </citation>
    <scope>NUCLEOTIDE SEQUENCE</scope>
    <source>
        <strain evidence="1">MA461A</strain>
    </source>
</reference>
<dbReference type="EMBL" id="CAJVQC010106032">
    <property type="protein sequence ID" value="CAG8833275.1"/>
    <property type="molecule type" value="Genomic_DNA"/>
</dbReference>
<feature type="non-terminal residue" evidence="1">
    <location>
        <position position="147"/>
    </location>
</feature>
<name>A0ACA9SAJ7_9GLOM</name>
<feature type="non-terminal residue" evidence="1">
    <location>
        <position position="1"/>
    </location>
</feature>
<accession>A0ACA9SAJ7</accession>
<keyword evidence="2" id="KW-1185">Reference proteome</keyword>
<protein>
    <submittedName>
        <fullName evidence="1">6247_t:CDS:1</fullName>
    </submittedName>
</protein>
<proteinExistence type="predicted"/>
<sequence>QNKKKKDQARLGKKKAREQALRREFLLKLVESISKDEEEKEILLAAIEAKQEEINQNKQSQDNQEELRKSGEELKEAQSKAQSEPEPSENQENDNDDHSGSENIPSSSGLPTQNNSEGNCALCKKTLSDTEKAFNYPTEEPNYKFCD</sequence>
<dbReference type="Proteomes" id="UP000789920">
    <property type="component" value="Unassembled WGS sequence"/>
</dbReference>
<organism evidence="1 2">
    <name type="scientific">Racocetra persica</name>
    <dbReference type="NCBI Taxonomy" id="160502"/>
    <lineage>
        <taxon>Eukaryota</taxon>
        <taxon>Fungi</taxon>
        <taxon>Fungi incertae sedis</taxon>
        <taxon>Mucoromycota</taxon>
        <taxon>Glomeromycotina</taxon>
        <taxon>Glomeromycetes</taxon>
        <taxon>Diversisporales</taxon>
        <taxon>Gigasporaceae</taxon>
        <taxon>Racocetra</taxon>
    </lineage>
</organism>
<evidence type="ECO:0000313" key="2">
    <source>
        <dbReference type="Proteomes" id="UP000789920"/>
    </source>
</evidence>
<evidence type="ECO:0000313" key="1">
    <source>
        <dbReference type="EMBL" id="CAG8833275.1"/>
    </source>
</evidence>
<comment type="caution">
    <text evidence="1">The sequence shown here is derived from an EMBL/GenBank/DDBJ whole genome shotgun (WGS) entry which is preliminary data.</text>
</comment>